<dbReference type="EMBL" id="JAMZMK010006899">
    <property type="protein sequence ID" value="KAI7746748.1"/>
    <property type="molecule type" value="Genomic_DNA"/>
</dbReference>
<protein>
    <submittedName>
        <fullName evidence="1">Uncharacterized protein</fullName>
    </submittedName>
</protein>
<gene>
    <name evidence="1" type="ORF">M8C21_011049</name>
</gene>
<evidence type="ECO:0000313" key="2">
    <source>
        <dbReference type="Proteomes" id="UP001206925"/>
    </source>
</evidence>
<organism evidence="1 2">
    <name type="scientific">Ambrosia artemisiifolia</name>
    <name type="common">Common ragweed</name>
    <dbReference type="NCBI Taxonomy" id="4212"/>
    <lineage>
        <taxon>Eukaryota</taxon>
        <taxon>Viridiplantae</taxon>
        <taxon>Streptophyta</taxon>
        <taxon>Embryophyta</taxon>
        <taxon>Tracheophyta</taxon>
        <taxon>Spermatophyta</taxon>
        <taxon>Magnoliopsida</taxon>
        <taxon>eudicotyledons</taxon>
        <taxon>Gunneridae</taxon>
        <taxon>Pentapetalae</taxon>
        <taxon>asterids</taxon>
        <taxon>campanulids</taxon>
        <taxon>Asterales</taxon>
        <taxon>Asteraceae</taxon>
        <taxon>Asteroideae</taxon>
        <taxon>Heliantheae alliance</taxon>
        <taxon>Heliantheae</taxon>
        <taxon>Ambrosia</taxon>
    </lineage>
</organism>
<dbReference type="AlphaFoldDB" id="A0AAD5CR69"/>
<proteinExistence type="predicted"/>
<sequence length="64" mass="7385">MSVVQVLKVGKSTLAVWLTSPTFRTSTVMMTMVLSEDVDGLLQATPLWRWRLVVDKELGFRRRF</sequence>
<name>A0AAD5CR69_AMBAR</name>
<evidence type="ECO:0000313" key="1">
    <source>
        <dbReference type="EMBL" id="KAI7746748.1"/>
    </source>
</evidence>
<reference evidence="1" key="1">
    <citation type="submission" date="2022-06" db="EMBL/GenBank/DDBJ databases">
        <title>Uncovering the hologenomic basis of an extraordinary plant invasion.</title>
        <authorList>
            <person name="Bieker V.C."/>
            <person name="Martin M.D."/>
            <person name="Gilbert T."/>
            <person name="Hodgins K."/>
            <person name="Battlay P."/>
            <person name="Petersen B."/>
            <person name="Wilson J."/>
        </authorList>
    </citation>
    <scope>NUCLEOTIDE SEQUENCE</scope>
    <source>
        <strain evidence="1">AA19_3_7</strain>
        <tissue evidence="1">Leaf</tissue>
    </source>
</reference>
<accession>A0AAD5CR69</accession>
<comment type="caution">
    <text evidence="1">The sequence shown here is derived from an EMBL/GenBank/DDBJ whole genome shotgun (WGS) entry which is preliminary data.</text>
</comment>
<dbReference type="Proteomes" id="UP001206925">
    <property type="component" value="Unassembled WGS sequence"/>
</dbReference>
<keyword evidence="2" id="KW-1185">Reference proteome</keyword>